<name>A0A8X7PK88_BRACI</name>
<dbReference type="Proteomes" id="UP000886595">
    <property type="component" value="Unassembled WGS sequence"/>
</dbReference>
<evidence type="ECO:0000256" key="1">
    <source>
        <dbReference type="ARBA" id="ARBA00022723"/>
    </source>
</evidence>
<dbReference type="PANTHER" id="PTHR48073:SF2">
    <property type="entry name" value="O-SUCCINYLBENZOATE SYNTHASE"/>
    <property type="match status" value="1"/>
</dbReference>
<sequence length="250" mass="28738">MVKAREACELLRELPEMKLGHVLQEIGGILPGHRFASVRAGVEMAMIDAAAKSVGVPLWKLFVIDLLLFKGMEELADIVDHAKQRHHVIGYKEDLHGSRWRSLQKVAISWRRSCILMCRIGFYHPDVVTARHSTEAIKRNPKDPRMCTIDQQAHCGDLTPKEFKELLTSGMQDQTIQNILTDHVLRRWARAIHIDVNDFLSKSNTSLGTGIELFKEKKYHDAVRHYHEAIKMNPKDLRRHTTIELRVTQN</sequence>
<dbReference type="OrthoDB" id="17395at2759"/>
<dbReference type="SUPFAM" id="SSF48452">
    <property type="entry name" value="TPR-like"/>
    <property type="match status" value="1"/>
</dbReference>
<dbReference type="AlphaFoldDB" id="A0A8X7PK88"/>
<dbReference type="InterPro" id="IPR019734">
    <property type="entry name" value="TPR_rpt"/>
</dbReference>
<dbReference type="PANTHER" id="PTHR48073">
    <property type="entry name" value="O-SUCCINYLBENZOATE SYNTHASE-RELATED"/>
    <property type="match status" value="1"/>
</dbReference>
<protein>
    <submittedName>
        <fullName evidence="3">Uncharacterized protein</fullName>
    </submittedName>
</protein>
<dbReference type="GO" id="GO:0046872">
    <property type="term" value="F:metal ion binding"/>
    <property type="evidence" value="ECO:0007669"/>
    <property type="project" value="UniProtKB-KW"/>
</dbReference>
<evidence type="ECO:0000256" key="2">
    <source>
        <dbReference type="PROSITE-ProRule" id="PRU00339"/>
    </source>
</evidence>
<dbReference type="PROSITE" id="PS50005">
    <property type="entry name" value="TPR"/>
    <property type="match status" value="1"/>
</dbReference>
<feature type="repeat" description="TPR" evidence="2">
    <location>
        <begin position="203"/>
        <end position="236"/>
    </location>
</feature>
<keyword evidence="2" id="KW-0802">TPR repeat</keyword>
<gene>
    <name evidence="3" type="ORF">Bca52824_082569</name>
</gene>
<proteinExistence type="predicted"/>
<evidence type="ECO:0000313" key="4">
    <source>
        <dbReference type="Proteomes" id="UP000886595"/>
    </source>
</evidence>
<comment type="caution">
    <text evidence="3">The sequence shown here is derived from an EMBL/GenBank/DDBJ whole genome shotgun (WGS) entry which is preliminary data.</text>
</comment>
<dbReference type="Gene3D" id="3.30.390.10">
    <property type="entry name" value="Enolase-like, N-terminal domain"/>
    <property type="match status" value="1"/>
</dbReference>
<reference evidence="3 4" key="1">
    <citation type="submission" date="2020-02" db="EMBL/GenBank/DDBJ databases">
        <authorList>
            <person name="Ma Q."/>
            <person name="Huang Y."/>
            <person name="Song X."/>
            <person name="Pei D."/>
        </authorList>
    </citation>
    <scope>NUCLEOTIDE SEQUENCE [LARGE SCALE GENOMIC DNA]</scope>
    <source>
        <strain evidence="3">Sxm20200214</strain>
        <tissue evidence="3">Leaf</tissue>
    </source>
</reference>
<accession>A0A8X7PK88</accession>
<keyword evidence="4" id="KW-1185">Reference proteome</keyword>
<keyword evidence="1" id="KW-0479">Metal-binding</keyword>
<dbReference type="InterPro" id="IPR029017">
    <property type="entry name" value="Enolase-like_N"/>
</dbReference>
<dbReference type="SUPFAM" id="SSF54826">
    <property type="entry name" value="Enolase N-terminal domain-like"/>
    <property type="match status" value="1"/>
</dbReference>
<organism evidence="3 4">
    <name type="scientific">Brassica carinata</name>
    <name type="common">Ethiopian mustard</name>
    <name type="synonym">Abyssinian cabbage</name>
    <dbReference type="NCBI Taxonomy" id="52824"/>
    <lineage>
        <taxon>Eukaryota</taxon>
        <taxon>Viridiplantae</taxon>
        <taxon>Streptophyta</taxon>
        <taxon>Embryophyta</taxon>
        <taxon>Tracheophyta</taxon>
        <taxon>Spermatophyta</taxon>
        <taxon>Magnoliopsida</taxon>
        <taxon>eudicotyledons</taxon>
        <taxon>Gunneridae</taxon>
        <taxon>Pentapetalae</taxon>
        <taxon>rosids</taxon>
        <taxon>malvids</taxon>
        <taxon>Brassicales</taxon>
        <taxon>Brassicaceae</taxon>
        <taxon>Brassiceae</taxon>
        <taxon>Brassica</taxon>
    </lineage>
</organism>
<dbReference type="InterPro" id="IPR011990">
    <property type="entry name" value="TPR-like_helical_dom_sf"/>
</dbReference>
<dbReference type="EMBL" id="JAAMPC010000016">
    <property type="protein sequence ID" value="KAG2252433.1"/>
    <property type="molecule type" value="Genomic_DNA"/>
</dbReference>
<evidence type="ECO:0000313" key="3">
    <source>
        <dbReference type="EMBL" id="KAG2252433.1"/>
    </source>
</evidence>